<evidence type="ECO:0000256" key="7">
    <source>
        <dbReference type="RuleBase" id="RU361156"/>
    </source>
</evidence>
<protein>
    <recommendedName>
        <fullName evidence="7">Carboxypeptidase</fullName>
        <ecNumber evidence="7">3.4.16.-</ecNumber>
    </recommendedName>
</protein>
<keyword evidence="3 7" id="KW-0645">Protease</keyword>
<dbReference type="STRING" id="61395.A0A1Y1WC86"/>
<keyword evidence="4 7" id="KW-0732">Signal</keyword>
<evidence type="ECO:0000256" key="2">
    <source>
        <dbReference type="ARBA" id="ARBA00022645"/>
    </source>
</evidence>
<keyword evidence="6" id="KW-0325">Glycoprotein</keyword>
<dbReference type="InterPro" id="IPR001563">
    <property type="entry name" value="Peptidase_S10"/>
</dbReference>
<dbReference type="OrthoDB" id="443318at2759"/>
<dbReference type="PANTHER" id="PTHR11802">
    <property type="entry name" value="SERINE PROTEASE FAMILY S10 SERINE CARBOXYPEPTIDASE"/>
    <property type="match status" value="1"/>
</dbReference>
<name>A0A1Y1WC86_9FUNG</name>
<feature type="chain" id="PRO_5011809954" description="Carboxypeptidase" evidence="7">
    <location>
        <begin position="22"/>
        <end position="449"/>
    </location>
</feature>
<dbReference type="GO" id="GO:0004185">
    <property type="term" value="F:serine-type carboxypeptidase activity"/>
    <property type="evidence" value="ECO:0007669"/>
    <property type="project" value="UniProtKB-UniRule"/>
</dbReference>
<reference evidence="8 9" key="1">
    <citation type="submission" date="2016-07" db="EMBL/GenBank/DDBJ databases">
        <title>Pervasive Adenine N6-methylation of Active Genes in Fungi.</title>
        <authorList>
            <consortium name="DOE Joint Genome Institute"/>
            <person name="Mondo S.J."/>
            <person name="Dannebaum R.O."/>
            <person name="Kuo R.C."/>
            <person name="Labutti K."/>
            <person name="Haridas S."/>
            <person name="Kuo A."/>
            <person name="Salamov A."/>
            <person name="Ahrendt S.R."/>
            <person name="Lipzen A."/>
            <person name="Sullivan W."/>
            <person name="Andreopoulos W.B."/>
            <person name="Clum A."/>
            <person name="Lindquist E."/>
            <person name="Daum C."/>
            <person name="Ramamoorthy G.K."/>
            <person name="Gryganskyi A."/>
            <person name="Culley D."/>
            <person name="Magnuson J.K."/>
            <person name="James T.Y."/>
            <person name="O'Malley M.A."/>
            <person name="Stajich J.E."/>
            <person name="Spatafora J.W."/>
            <person name="Visel A."/>
            <person name="Grigoriev I.V."/>
        </authorList>
    </citation>
    <scope>NUCLEOTIDE SEQUENCE [LARGE SCALE GENOMIC DNA]</scope>
    <source>
        <strain evidence="8 9">ATCC 12442</strain>
    </source>
</reference>
<keyword evidence="9" id="KW-1185">Reference proteome</keyword>
<dbReference type="EC" id="3.4.16.-" evidence="7"/>
<evidence type="ECO:0000256" key="5">
    <source>
        <dbReference type="ARBA" id="ARBA00022801"/>
    </source>
</evidence>
<evidence type="ECO:0000256" key="6">
    <source>
        <dbReference type="ARBA" id="ARBA00023180"/>
    </source>
</evidence>
<proteinExistence type="inferred from homology"/>
<dbReference type="RefSeq" id="XP_040744668.1">
    <property type="nucleotide sequence ID" value="XM_040884545.1"/>
</dbReference>
<dbReference type="GO" id="GO:0006508">
    <property type="term" value="P:proteolysis"/>
    <property type="evidence" value="ECO:0007669"/>
    <property type="project" value="UniProtKB-KW"/>
</dbReference>
<dbReference type="Proteomes" id="UP000193922">
    <property type="component" value="Unassembled WGS sequence"/>
</dbReference>
<gene>
    <name evidence="8" type="ORF">DL89DRAFT_221899</name>
</gene>
<dbReference type="EMBL" id="MCFD01000004">
    <property type="protein sequence ID" value="ORX71153.1"/>
    <property type="molecule type" value="Genomic_DNA"/>
</dbReference>
<evidence type="ECO:0000256" key="4">
    <source>
        <dbReference type="ARBA" id="ARBA00022729"/>
    </source>
</evidence>
<dbReference type="InterPro" id="IPR018202">
    <property type="entry name" value="Ser_caboxypep_ser_AS"/>
</dbReference>
<evidence type="ECO:0000313" key="9">
    <source>
        <dbReference type="Proteomes" id="UP000193922"/>
    </source>
</evidence>
<accession>A0A1Y1WC86</accession>
<dbReference type="GeneID" id="63801193"/>
<organism evidence="8 9">
    <name type="scientific">Linderina pennispora</name>
    <dbReference type="NCBI Taxonomy" id="61395"/>
    <lineage>
        <taxon>Eukaryota</taxon>
        <taxon>Fungi</taxon>
        <taxon>Fungi incertae sedis</taxon>
        <taxon>Zoopagomycota</taxon>
        <taxon>Kickxellomycotina</taxon>
        <taxon>Kickxellomycetes</taxon>
        <taxon>Kickxellales</taxon>
        <taxon>Kickxellaceae</taxon>
        <taxon>Linderina</taxon>
    </lineage>
</organism>
<evidence type="ECO:0000313" key="8">
    <source>
        <dbReference type="EMBL" id="ORX71153.1"/>
    </source>
</evidence>
<dbReference type="AlphaFoldDB" id="A0A1Y1WC86"/>
<dbReference type="Gene3D" id="3.40.50.1820">
    <property type="entry name" value="alpha/beta hydrolase"/>
    <property type="match status" value="1"/>
</dbReference>
<feature type="signal peptide" evidence="7">
    <location>
        <begin position="1"/>
        <end position="21"/>
    </location>
</feature>
<dbReference type="Pfam" id="PF00450">
    <property type="entry name" value="Peptidase_S10"/>
    <property type="match status" value="1"/>
</dbReference>
<comment type="similarity">
    <text evidence="1 7">Belongs to the peptidase S10 family.</text>
</comment>
<dbReference type="PROSITE" id="PS00131">
    <property type="entry name" value="CARBOXYPEPT_SER_SER"/>
    <property type="match status" value="1"/>
</dbReference>
<dbReference type="PANTHER" id="PTHR11802:SF472">
    <property type="entry name" value="SERINE CARBOXYPEPTIDASE CPVL-RELATED"/>
    <property type="match status" value="1"/>
</dbReference>
<keyword evidence="5 7" id="KW-0378">Hydrolase</keyword>
<dbReference type="InterPro" id="IPR029058">
    <property type="entry name" value="AB_hydrolase_fold"/>
</dbReference>
<comment type="caution">
    <text evidence="8">The sequence shown here is derived from an EMBL/GenBank/DDBJ whole genome shotgun (WGS) entry which is preliminary data.</text>
</comment>
<evidence type="ECO:0000256" key="1">
    <source>
        <dbReference type="ARBA" id="ARBA00009431"/>
    </source>
</evidence>
<sequence>MRVRIASKAATALLLALVSTAATAPSQDKHTNDRVAGLPYKAGEQPLHESYAGHITVRQFTPDSGAENSGTAKLFYWYFPAIAPKVEKPPLALWIQGGPGSSSMIGLFTEMGPLELTDDGQFTRRNITWANEYNFLVVDQPVGTGFSSSGDFRDGYVTNMRAVGKDMWKFMQEFYALRPELREHEFFVFSESYGGKFVPAIGVYFDEQNQKLGEGHLERINLKGLSIGNSWVHPPLQILAHGGIGFAWGLLDANQADTVDLLAFKALNHTMLGDLARGTDARNLMFDYFKNVTGGINWYDIRQRNHQYKRTYLDRGLNQPVVRKALHSEDIAYGKDWGVYYHLMEDIMRTTAPLFPYLLERMPVNLNQGQFDFRDGVAGNTLWINELEWTNKHKFALADRDQWWIGNELSGYMRQGGGLSHWVILNAGHMSPGDQPEACLNMVNRIIKG</sequence>
<keyword evidence="2 7" id="KW-0121">Carboxypeptidase</keyword>
<dbReference type="PRINTS" id="PR00724">
    <property type="entry name" value="CRBOXYPTASEC"/>
</dbReference>
<dbReference type="SUPFAM" id="SSF53474">
    <property type="entry name" value="alpha/beta-Hydrolases"/>
    <property type="match status" value="1"/>
</dbReference>
<evidence type="ECO:0000256" key="3">
    <source>
        <dbReference type="ARBA" id="ARBA00022670"/>
    </source>
</evidence>